<feature type="compositionally biased region" description="Low complexity" evidence="4">
    <location>
        <begin position="139"/>
        <end position="166"/>
    </location>
</feature>
<comment type="subunit">
    <text evidence="1">Collagen polypeptide chains are complexed within the cuticle by disulfide bonds and other types of covalent cross-links.</text>
</comment>
<feature type="compositionally biased region" description="Pro residues" evidence="4">
    <location>
        <begin position="372"/>
        <end position="383"/>
    </location>
</feature>
<evidence type="ECO:0000313" key="7">
    <source>
        <dbReference type="Proteomes" id="UP000887575"/>
    </source>
</evidence>
<proteinExistence type="predicted"/>
<accession>A0AAF3FNU1</accession>
<organism evidence="7 8">
    <name type="scientific">Mesorhabditis belari</name>
    <dbReference type="NCBI Taxonomy" id="2138241"/>
    <lineage>
        <taxon>Eukaryota</taxon>
        <taxon>Metazoa</taxon>
        <taxon>Ecdysozoa</taxon>
        <taxon>Nematoda</taxon>
        <taxon>Chromadorea</taxon>
        <taxon>Rhabditida</taxon>
        <taxon>Rhabditina</taxon>
        <taxon>Rhabditomorpha</taxon>
        <taxon>Rhabditoidea</taxon>
        <taxon>Rhabditidae</taxon>
        <taxon>Mesorhabditinae</taxon>
        <taxon>Mesorhabditis</taxon>
    </lineage>
</organism>
<evidence type="ECO:0000256" key="5">
    <source>
        <dbReference type="SAM" id="Phobius"/>
    </source>
</evidence>
<dbReference type="SMART" id="SM01088">
    <property type="entry name" value="Col_cuticle_N"/>
    <property type="match status" value="1"/>
</dbReference>
<evidence type="ECO:0000256" key="4">
    <source>
        <dbReference type="SAM" id="MobiDB-lite"/>
    </source>
</evidence>
<dbReference type="InterPro" id="IPR008160">
    <property type="entry name" value="Collagen"/>
</dbReference>
<name>A0AAF3FNU1_9BILA</name>
<dbReference type="PANTHER" id="PTHR24637:SF377">
    <property type="entry name" value="COLLAGEN TYPE IX ALPHA 1 CHAIN"/>
    <property type="match status" value="1"/>
</dbReference>
<feature type="transmembrane region" description="Helical" evidence="5">
    <location>
        <begin position="21"/>
        <end position="45"/>
    </location>
</feature>
<evidence type="ECO:0000256" key="1">
    <source>
        <dbReference type="ARBA" id="ARBA00011518"/>
    </source>
</evidence>
<feature type="compositionally biased region" description="Low complexity" evidence="4">
    <location>
        <begin position="414"/>
        <end position="426"/>
    </location>
</feature>
<protein>
    <recommendedName>
        <fullName evidence="6">Nematode cuticle collagen N-terminal domain-containing protein</fullName>
    </recommendedName>
</protein>
<feature type="compositionally biased region" description="Low complexity" evidence="4">
    <location>
        <begin position="384"/>
        <end position="395"/>
    </location>
</feature>
<dbReference type="GO" id="GO:0042302">
    <property type="term" value="F:structural constituent of cuticle"/>
    <property type="evidence" value="ECO:0007669"/>
    <property type="project" value="InterPro"/>
</dbReference>
<keyword evidence="5" id="KW-0812">Transmembrane</keyword>
<dbReference type="Pfam" id="PF01484">
    <property type="entry name" value="Col_cuticle_N"/>
    <property type="match status" value="1"/>
</dbReference>
<feature type="region of interest" description="Disordered" evidence="4">
    <location>
        <begin position="185"/>
        <end position="217"/>
    </location>
</feature>
<evidence type="ECO:0000313" key="8">
    <source>
        <dbReference type="WBParaSite" id="MBELARI_LOCUS7755"/>
    </source>
</evidence>
<dbReference type="Proteomes" id="UP000887575">
    <property type="component" value="Unassembled WGS sequence"/>
</dbReference>
<feature type="compositionally biased region" description="Basic and acidic residues" evidence="4">
    <location>
        <begin position="187"/>
        <end position="212"/>
    </location>
</feature>
<feature type="region of interest" description="Disordered" evidence="4">
    <location>
        <begin position="129"/>
        <end position="168"/>
    </location>
</feature>
<keyword evidence="5" id="KW-1133">Transmembrane helix</keyword>
<evidence type="ECO:0000256" key="3">
    <source>
        <dbReference type="ARBA" id="ARBA00023157"/>
    </source>
</evidence>
<dbReference type="PANTHER" id="PTHR24637">
    <property type="entry name" value="COLLAGEN"/>
    <property type="match status" value="1"/>
</dbReference>
<keyword evidence="2" id="KW-0677">Repeat</keyword>
<keyword evidence="5" id="KW-0472">Membrane</keyword>
<dbReference type="Pfam" id="PF01391">
    <property type="entry name" value="Collagen"/>
    <property type="match status" value="1"/>
</dbReference>
<reference evidence="8" key="1">
    <citation type="submission" date="2024-02" db="UniProtKB">
        <authorList>
            <consortium name="WormBaseParasite"/>
        </authorList>
    </citation>
    <scope>IDENTIFICATION</scope>
</reference>
<evidence type="ECO:0000259" key="6">
    <source>
        <dbReference type="SMART" id="SM01088"/>
    </source>
</evidence>
<keyword evidence="3" id="KW-1015">Disulfide bond</keyword>
<sequence>MRERLDGREEKLLREAERLRKLAISGVAFSVIAAFVCILTVPIVYNYVQNLHTLLQNELDFCKARSSSLWQQVGKTQRAHGQQLRQKRDYWGYSVHAHADASTLRNTRGSQRDYEREDETYYAAASGIKYSTDERDNGPPTQRTTTTTRPTTRSTYQRPTTTRSRPAPITYPVEEDEAVETRVPASDYRKEFNEETSRDTRAEESYPEEGKDAYPMSPPIGDIIEIPGIEKLHYQLQQKAKMGAPGATGAPGCGCGVGAPGATGAPGRDGKDGQDGAPGEDGNHGSDSPDDQTLQGYDYCFTCSDGPPGPPGPAGLKGESGFPGEPGADGDIGEGGADGPPGPQGPRGKPGPRGLPGMPGPIGQVIEREGPPGEPGQPGPPGSAGPVGPEGLPGIPGIPGPGGEPGDPGKDGTPGKAGKPGKSGPRGLRGETGTCTHCSPPRTAPGY</sequence>
<dbReference type="InterPro" id="IPR002486">
    <property type="entry name" value="Col_cuticle_N"/>
</dbReference>
<feature type="region of interest" description="Disordered" evidence="4">
    <location>
        <begin position="264"/>
        <end position="447"/>
    </location>
</feature>
<dbReference type="AlphaFoldDB" id="A0AAF3FNU1"/>
<evidence type="ECO:0000256" key="2">
    <source>
        <dbReference type="ARBA" id="ARBA00022737"/>
    </source>
</evidence>
<feature type="domain" description="Nematode cuticle collagen N-terminal" evidence="6">
    <location>
        <begin position="21"/>
        <end position="73"/>
    </location>
</feature>
<keyword evidence="7" id="KW-1185">Reference proteome</keyword>
<dbReference type="WBParaSite" id="MBELARI_LOCUS7755">
    <property type="protein sequence ID" value="MBELARI_LOCUS7755"/>
    <property type="gene ID" value="MBELARI_LOCUS7755"/>
</dbReference>